<proteinExistence type="predicted"/>
<keyword evidence="2" id="KW-1185">Reference proteome</keyword>
<evidence type="ECO:0000313" key="2">
    <source>
        <dbReference type="Proteomes" id="UP001066276"/>
    </source>
</evidence>
<gene>
    <name evidence="1" type="ORF">NDU88_004703</name>
</gene>
<dbReference type="AlphaFoldDB" id="A0AAV7LKT8"/>
<reference evidence="1" key="1">
    <citation type="journal article" date="2022" name="bioRxiv">
        <title>Sequencing and chromosome-scale assembly of the giantPleurodeles waltlgenome.</title>
        <authorList>
            <person name="Brown T."/>
            <person name="Elewa A."/>
            <person name="Iarovenko S."/>
            <person name="Subramanian E."/>
            <person name="Araus A.J."/>
            <person name="Petzold A."/>
            <person name="Susuki M."/>
            <person name="Suzuki K.-i.T."/>
            <person name="Hayashi T."/>
            <person name="Toyoda A."/>
            <person name="Oliveira C."/>
            <person name="Osipova E."/>
            <person name="Leigh N.D."/>
            <person name="Simon A."/>
            <person name="Yun M.H."/>
        </authorList>
    </citation>
    <scope>NUCLEOTIDE SEQUENCE</scope>
    <source>
        <strain evidence="1">20211129_DDA</strain>
        <tissue evidence="1">Liver</tissue>
    </source>
</reference>
<sequence>MRLRVLGDASGNGVGFTLACSASLRVPEDAQGSSCCGWRYAGASVSVSKETLVKAASVFPSACSVTRETLVRCVSTLRRGLRLRLQGDARGRGVSFPVSVLRCQGNAHKTRKRAPLWQICGSTLAHQRFL</sequence>
<dbReference type="Proteomes" id="UP001066276">
    <property type="component" value="Chromosome 11"/>
</dbReference>
<organism evidence="1 2">
    <name type="scientific">Pleurodeles waltl</name>
    <name type="common">Iberian ribbed newt</name>
    <dbReference type="NCBI Taxonomy" id="8319"/>
    <lineage>
        <taxon>Eukaryota</taxon>
        <taxon>Metazoa</taxon>
        <taxon>Chordata</taxon>
        <taxon>Craniata</taxon>
        <taxon>Vertebrata</taxon>
        <taxon>Euteleostomi</taxon>
        <taxon>Amphibia</taxon>
        <taxon>Batrachia</taxon>
        <taxon>Caudata</taxon>
        <taxon>Salamandroidea</taxon>
        <taxon>Salamandridae</taxon>
        <taxon>Pleurodelinae</taxon>
        <taxon>Pleurodeles</taxon>
    </lineage>
</organism>
<accession>A0AAV7LKT8</accession>
<comment type="caution">
    <text evidence="1">The sequence shown here is derived from an EMBL/GenBank/DDBJ whole genome shotgun (WGS) entry which is preliminary data.</text>
</comment>
<evidence type="ECO:0000313" key="1">
    <source>
        <dbReference type="EMBL" id="KAJ1091584.1"/>
    </source>
</evidence>
<dbReference type="EMBL" id="JANPWB010000015">
    <property type="protein sequence ID" value="KAJ1091584.1"/>
    <property type="molecule type" value="Genomic_DNA"/>
</dbReference>
<dbReference type="PROSITE" id="PS51257">
    <property type="entry name" value="PROKAR_LIPOPROTEIN"/>
    <property type="match status" value="1"/>
</dbReference>
<protein>
    <submittedName>
        <fullName evidence="1">Uncharacterized protein</fullName>
    </submittedName>
</protein>
<name>A0AAV7LKT8_PLEWA</name>